<reference evidence="3 4" key="1">
    <citation type="submission" date="2024-06" db="EMBL/GenBank/DDBJ databases">
        <title>Sorghum-associated microbial communities from plants grown in Nebraska, USA.</title>
        <authorList>
            <person name="Schachtman D."/>
        </authorList>
    </citation>
    <scope>NUCLEOTIDE SEQUENCE [LARGE SCALE GENOMIC DNA]</scope>
    <source>
        <strain evidence="3 4">3552</strain>
    </source>
</reference>
<dbReference type="GeneID" id="92751262"/>
<sequence>MTTTTTHPPPAASTKARLLDIMRTRGTVSRVELVGATGLTPGTITNVIRELLDDGLVQEVGQARSTGGQPRRLLRLRGQAHYAVGVQMDRCTSSVVLTDFTGRLVAQKTLQGSGSHAPKEMLEVLAGQIHKLLEAENIPFENVLGISLVTHGPQNRVEGTLLAPRPTPQWYGYPLVPALSGLTGLPVILENDATAAAMGEQWLGDVSAESFGVIYMASGLGGGAVVNREVYRGGGSNTVEIGHITLDASGPPCECGNRGCVENICGTEAVVARAVRDLPLRDKLGLKDNRAETLSDFDRISSAAVAGDLDARLLLEDAARGLGQAAVTLVNLFDLSTVVLAGPAFSTAGTLLRDHISATVNAAAFNRELQPINVVLSSHGSLAAAIGGSLQVLRTASDPRESGAAPSSFATRPNQPQLASLNP</sequence>
<feature type="region of interest" description="Disordered" evidence="2">
    <location>
        <begin position="397"/>
        <end position="423"/>
    </location>
</feature>
<proteinExistence type="inferred from homology"/>
<keyword evidence="4" id="KW-1185">Reference proteome</keyword>
<dbReference type="SUPFAM" id="SSF46785">
    <property type="entry name" value="Winged helix' DNA-binding domain"/>
    <property type="match status" value="1"/>
</dbReference>
<dbReference type="Proteomes" id="UP001549307">
    <property type="component" value="Unassembled WGS sequence"/>
</dbReference>
<feature type="compositionally biased region" description="Polar residues" evidence="2">
    <location>
        <begin position="408"/>
        <end position="423"/>
    </location>
</feature>
<accession>A0ABV2P1K5</accession>
<keyword evidence="3" id="KW-0418">Kinase</keyword>
<comment type="similarity">
    <text evidence="1">Belongs to the ROK (NagC/XylR) family.</text>
</comment>
<dbReference type="InterPro" id="IPR000600">
    <property type="entry name" value="ROK"/>
</dbReference>
<evidence type="ECO:0000313" key="3">
    <source>
        <dbReference type="EMBL" id="MET4538529.1"/>
    </source>
</evidence>
<dbReference type="RefSeq" id="WP_354226019.1">
    <property type="nucleotide sequence ID" value="NZ_JBEPSN010000001.1"/>
</dbReference>
<organism evidence="3 4">
    <name type="scientific">Arthrobacter bambusae</name>
    <dbReference type="NCBI Taxonomy" id="1338426"/>
    <lineage>
        <taxon>Bacteria</taxon>
        <taxon>Bacillati</taxon>
        <taxon>Actinomycetota</taxon>
        <taxon>Actinomycetes</taxon>
        <taxon>Micrococcales</taxon>
        <taxon>Micrococcaceae</taxon>
        <taxon>Arthrobacter</taxon>
    </lineage>
</organism>
<dbReference type="GO" id="GO:0016301">
    <property type="term" value="F:kinase activity"/>
    <property type="evidence" value="ECO:0007669"/>
    <property type="project" value="UniProtKB-KW"/>
</dbReference>
<dbReference type="PANTHER" id="PTHR18964">
    <property type="entry name" value="ROK (REPRESSOR, ORF, KINASE) FAMILY"/>
    <property type="match status" value="1"/>
</dbReference>
<dbReference type="InterPro" id="IPR036390">
    <property type="entry name" value="WH_DNA-bd_sf"/>
</dbReference>
<dbReference type="SUPFAM" id="SSF53067">
    <property type="entry name" value="Actin-like ATPase domain"/>
    <property type="match status" value="1"/>
</dbReference>
<gene>
    <name evidence="3" type="ORF">ABIE37_000284</name>
</gene>
<evidence type="ECO:0000256" key="1">
    <source>
        <dbReference type="ARBA" id="ARBA00006479"/>
    </source>
</evidence>
<dbReference type="InterPro" id="IPR036388">
    <property type="entry name" value="WH-like_DNA-bd_sf"/>
</dbReference>
<dbReference type="Gene3D" id="3.30.420.40">
    <property type="match status" value="2"/>
</dbReference>
<comment type="caution">
    <text evidence="3">The sequence shown here is derived from an EMBL/GenBank/DDBJ whole genome shotgun (WGS) entry which is preliminary data.</text>
</comment>
<protein>
    <submittedName>
        <fullName evidence="3">NBD/HSP70 family sugar kinase</fullName>
    </submittedName>
</protein>
<evidence type="ECO:0000256" key="2">
    <source>
        <dbReference type="SAM" id="MobiDB-lite"/>
    </source>
</evidence>
<dbReference type="InterPro" id="IPR043129">
    <property type="entry name" value="ATPase_NBD"/>
</dbReference>
<dbReference type="EMBL" id="JBEPSN010000001">
    <property type="protein sequence ID" value="MET4538529.1"/>
    <property type="molecule type" value="Genomic_DNA"/>
</dbReference>
<dbReference type="Gene3D" id="1.10.10.10">
    <property type="entry name" value="Winged helix-like DNA-binding domain superfamily/Winged helix DNA-binding domain"/>
    <property type="match status" value="1"/>
</dbReference>
<dbReference type="Pfam" id="PF00480">
    <property type="entry name" value="ROK"/>
    <property type="match status" value="1"/>
</dbReference>
<keyword evidence="3" id="KW-0808">Transferase</keyword>
<dbReference type="PANTHER" id="PTHR18964:SF173">
    <property type="entry name" value="GLUCOKINASE"/>
    <property type="match status" value="1"/>
</dbReference>
<evidence type="ECO:0000313" key="4">
    <source>
        <dbReference type="Proteomes" id="UP001549307"/>
    </source>
</evidence>
<name>A0ABV2P1K5_9MICC</name>